<reference evidence="4" key="1">
    <citation type="journal article" date="2019" name="Int. J. Syst. Evol. Microbiol.">
        <title>The Global Catalogue of Microorganisms (GCM) 10K type strain sequencing project: providing services to taxonomists for standard genome sequencing and annotation.</title>
        <authorList>
            <consortium name="The Broad Institute Genomics Platform"/>
            <consortium name="The Broad Institute Genome Sequencing Center for Infectious Disease"/>
            <person name="Wu L."/>
            <person name="Ma J."/>
        </authorList>
    </citation>
    <scope>NUCLEOTIDE SEQUENCE [LARGE SCALE GENOMIC DNA]</scope>
    <source>
        <strain evidence="4">CGMCC 4.1641</strain>
    </source>
</reference>
<dbReference type="Gene3D" id="2.120.10.30">
    <property type="entry name" value="TolB, C-terminal domain"/>
    <property type="match status" value="1"/>
</dbReference>
<keyword evidence="2" id="KW-0325">Glycoprotein</keyword>
<dbReference type="InterPro" id="IPR011042">
    <property type="entry name" value="6-blade_b-propeller_TolB-like"/>
</dbReference>
<evidence type="ECO:0000256" key="1">
    <source>
        <dbReference type="ARBA" id="ARBA00022729"/>
    </source>
</evidence>
<dbReference type="RefSeq" id="WP_204605299.1">
    <property type="nucleotide sequence ID" value="NZ_JBHSED010000021.1"/>
</dbReference>
<dbReference type="EMBL" id="JBHSED010000021">
    <property type="protein sequence ID" value="MFC4304280.1"/>
    <property type="molecule type" value="Genomic_DNA"/>
</dbReference>
<evidence type="ECO:0000313" key="3">
    <source>
        <dbReference type="EMBL" id="MFC4304280.1"/>
    </source>
</evidence>
<comment type="caution">
    <text evidence="3">The sequence shown here is derived from an EMBL/GenBank/DDBJ whole genome shotgun (WGS) entry which is preliminary data.</text>
</comment>
<keyword evidence="1" id="KW-0732">Signal</keyword>
<evidence type="ECO:0000313" key="4">
    <source>
        <dbReference type="Proteomes" id="UP001595755"/>
    </source>
</evidence>
<proteinExistence type="predicted"/>
<dbReference type="PANTHER" id="PTHR10680:SF38">
    <property type="entry name" value="BLL1368 PROTEIN"/>
    <property type="match status" value="1"/>
</dbReference>
<accession>A0ABV8SAR3</accession>
<keyword evidence="4" id="KW-1185">Reference proteome</keyword>
<sequence>MLDFGCRLELVPDWLKVPDSVKLGFTHGIAFDSLDRAFVFNMSEHAIAIFDRDGHFLKSWGSSFAKGAHGLHLRMEEDGKEYVYLTDIARHLVAKYTLDGEEALTIGAPPVPSLYGSPEQYKPTDIDVAPNGDIYVVDGYGEYALHRFDREGNWLQCWGGKSGAEPVFYEPHGLFIDTRAVEPLLYVADRRHRRFVSFRLDGTPVEAIGGDFLLPCDLTALGEHGFVLPDLNGRITVVDGRFENAVHAGQNPSIWEDPRWPDIPPEEWLPDRFISPHGLCVHDGHIYVAEWVPQGRVTKWKIVTP</sequence>
<gene>
    <name evidence="3" type="ORF">ACFO1S_12650</name>
</gene>
<organism evidence="3 4">
    <name type="scientific">Cohnella boryungensis</name>
    <dbReference type="NCBI Taxonomy" id="768479"/>
    <lineage>
        <taxon>Bacteria</taxon>
        <taxon>Bacillati</taxon>
        <taxon>Bacillota</taxon>
        <taxon>Bacilli</taxon>
        <taxon>Bacillales</taxon>
        <taxon>Paenibacillaceae</taxon>
        <taxon>Cohnella</taxon>
    </lineage>
</organism>
<evidence type="ECO:0008006" key="5">
    <source>
        <dbReference type="Google" id="ProtNLM"/>
    </source>
</evidence>
<dbReference type="Proteomes" id="UP001595755">
    <property type="component" value="Unassembled WGS sequence"/>
</dbReference>
<dbReference type="PANTHER" id="PTHR10680">
    <property type="entry name" value="PEPTIDYL-GLYCINE ALPHA-AMIDATING MONOOXYGENASE"/>
    <property type="match status" value="1"/>
</dbReference>
<evidence type="ECO:0000256" key="2">
    <source>
        <dbReference type="ARBA" id="ARBA00023180"/>
    </source>
</evidence>
<dbReference type="SUPFAM" id="SSF101898">
    <property type="entry name" value="NHL repeat"/>
    <property type="match status" value="1"/>
</dbReference>
<name>A0ABV8SAR3_9BACL</name>
<protein>
    <recommendedName>
        <fullName evidence="5">NHL repeat-containing protein</fullName>
    </recommendedName>
</protein>